<name>A0A9N9NAB0_9GLOM</name>
<dbReference type="Proteomes" id="UP000789342">
    <property type="component" value="Unassembled WGS sequence"/>
</dbReference>
<dbReference type="EMBL" id="CAJVPV010021058">
    <property type="protein sequence ID" value="CAG8716702.1"/>
    <property type="molecule type" value="Genomic_DNA"/>
</dbReference>
<evidence type="ECO:0000313" key="4">
    <source>
        <dbReference type="EMBL" id="CAG8716702.1"/>
    </source>
</evidence>
<evidence type="ECO:0000313" key="5">
    <source>
        <dbReference type="Proteomes" id="UP000789342"/>
    </source>
</evidence>
<feature type="non-terminal residue" evidence="4">
    <location>
        <position position="239"/>
    </location>
</feature>
<evidence type="ECO:0000256" key="1">
    <source>
        <dbReference type="ARBA" id="ARBA00022630"/>
    </source>
</evidence>
<feature type="non-terminal residue" evidence="4">
    <location>
        <position position="1"/>
    </location>
</feature>
<keyword evidence="1" id="KW-0285">Flavoprotein</keyword>
<organism evidence="4 5">
    <name type="scientific">Acaulospora morrowiae</name>
    <dbReference type="NCBI Taxonomy" id="94023"/>
    <lineage>
        <taxon>Eukaryota</taxon>
        <taxon>Fungi</taxon>
        <taxon>Fungi incertae sedis</taxon>
        <taxon>Mucoromycota</taxon>
        <taxon>Glomeromycotina</taxon>
        <taxon>Glomeromycetes</taxon>
        <taxon>Diversisporales</taxon>
        <taxon>Acaulosporaceae</taxon>
        <taxon>Acaulospora</taxon>
    </lineage>
</organism>
<proteinExistence type="predicted"/>
<sequence length="239" mass="27425">TVIESDVQFVTFGAKPNTEIIKTLDLSLLESDTRLVKVKPTLELDNENYDRIFAAGDITNIQETKMAFRATQHADIVVKNVLAKINNNKLSDYQPMSEVMFVTIGKNKGAGLLPIFGGLVVGSFLVKQLKGKDLTVDSTWKTLNAKQQNQRNFMRNLTTRTPHGNMPRKNCECLRAVKYERNNIRYMKASRFLNNFEPWIQSYWLQVEASLNRDKNEDEPISEQSIYDVFDDDEIQTTH</sequence>
<dbReference type="OrthoDB" id="202203at2759"/>
<dbReference type="AlphaFoldDB" id="A0A9N9NAB0"/>
<dbReference type="GO" id="GO:0050660">
    <property type="term" value="F:flavin adenine dinucleotide binding"/>
    <property type="evidence" value="ECO:0007669"/>
    <property type="project" value="TreeGrafter"/>
</dbReference>
<keyword evidence="5" id="KW-1185">Reference proteome</keyword>
<evidence type="ECO:0000256" key="3">
    <source>
        <dbReference type="ARBA" id="ARBA00023002"/>
    </source>
</evidence>
<keyword evidence="2" id="KW-0274">FAD</keyword>
<keyword evidence="3" id="KW-0560">Oxidoreductase</keyword>
<dbReference type="GO" id="GO:0004174">
    <property type="term" value="F:electron-transferring-flavoprotein dehydrogenase activity"/>
    <property type="evidence" value="ECO:0007669"/>
    <property type="project" value="TreeGrafter"/>
</dbReference>
<dbReference type="SUPFAM" id="SSF51905">
    <property type="entry name" value="FAD/NAD(P)-binding domain"/>
    <property type="match status" value="1"/>
</dbReference>
<dbReference type="GO" id="GO:0005737">
    <property type="term" value="C:cytoplasm"/>
    <property type="evidence" value="ECO:0007669"/>
    <property type="project" value="TreeGrafter"/>
</dbReference>
<gene>
    <name evidence="4" type="ORF">AMORRO_LOCUS13052</name>
</gene>
<reference evidence="4" key="1">
    <citation type="submission" date="2021-06" db="EMBL/GenBank/DDBJ databases">
        <authorList>
            <person name="Kallberg Y."/>
            <person name="Tangrot J."/>
            <person name="Rosling A."/>
        </authorList>
    </citation>
    <scope>NUCLEOTIDE SEQUENCE</scope>
    <source>
        <strain evidence="4">CL551</strain>
    </source>
</reference>
<dbReference type="PANTHER" id="PTHR43735:SF3">
    <property type="entry name" value="FERROPTOSIS SUPPRESSOR PROTEIN 1"/>
    <property type="match status" value="1"/>
</dbReference>
<dbReference type="Gene3D" id="3.50.50.100">
    <property type="match status" value="1"/>
</dbReference>
<dbReference type="InterPro" id="IPR036188">
    <property type="entry name" value="FAD/NAD-bd_sf"/>
</dbReference>
<evidence type="ECO:0000256" key="2">
    <source>
        <dbReference type="ARBA" id="ARBA00022827"/>
    </source>
</evidence>
<accession>A0A9N9NAB0</accession>
<protein>
    <submittedName>
        <fullName evidence="4">18535_t:CDS:1</fullName>
    </submittedName>
</protein>
<comment type="caution">
    <text evidence="4">The sequence shown here is derived from an EMBL/GenBank/DDBJ whole genome shotgun (WGS) entry which is preliminary data.</text>
</comment>
<dbReference type="PANTHER" id="PTHR43735">
    <property type="entry name" value="APOPTOSIS-INDUCING FACTOR 1"/>
    <property type="match status" value="1"/>
</dbReference>